<dbReference type="SUPFAM" id="SSF56219">
    <property type="entry name" value="DNase I-like"/>
    <property type="match status" value="1"/>
</dbReference>
<accession>A0AA88L2C2</accession>
<sequence>MDGSGLAGVGIMITPKIALGLMDYEAVSDRIVLARLKGHLTILSVYAHIHDIPDHLKDKFYADLQLTLNKIPRKDILVIGGDFNGRIGTRLNDSEWAIINHGLGDRCINGVRLIMFAMLNNLSVANTWFKYKPFRNIRNSRTRPNQAGFRPGMGYCDHIFSLRQIPERHLVHKQETIQVFIDFVTPFFSVKKSAIWDAMRDDGVPGKIVRLIKLYNKGTRVFVRGDGDISRGLSIDEGVGQGCALSPIQFKFVMDQIMKTLNKYKGVAISPILSITDLYYANDVDILAESVLGKDSSLLATLLLDSLLPD</sequence>
<evidence type="ECO:0000313" key="2">
    <source>
        <dbReference type="EMBL" id="KAK2710066.1"/>
    </source>
</evidence>
<dbReference type="InterPro" id="IPR000477">
    <property type="entry name" value="RT_dom"/>
</dbReference>
<keyword evidence="3" id="KW-1185">Reference proteome</keyword>
<comment type="caution">
    <text evidence="2">The sequence shown here is derived from an EMBL/GenBank/DDBJ whole genome shotgun (WGS) entry which is preliminary data.</text>
</comment>
<feature type="domain" description="Reverse transcriptase" evidence="1">
    <location>
        <begin position="140"/>
        <end position="290"/>
    </location>
</feature>
<evidence type="ECO:0000313" key="3">
    <source>
        <dbReference type="Proteomes" id="UP001187531"/>
    </source>
</evidence>
<proteinExistence type="predicted"/>
<organism evidence="2 3">
    <name type="scientific">Artemia franciscana</name>
    <name type="common">Brine shrimp</name>
    <name type="synonym">Artemia sanfranciscana</name>
    <dbReference type="NCBI Taxonomy" id="6661"/>
    <lineage>
        <taxon>Eukaryota</taxon>
        <taxon>Metazoa</taxon>
        <taxon>Ecdysozoa</taxon>
        <taxon>Arthropoda</taxon>
        <taxon>Crustacea</taxon>
        <taxon>Branchiopoda</taxon>
        <taxon>Anostraca</taxon>
        <taxon>Artemiidae</taxon>
        <taxon>Artemia</taxon>
    </lineage>
</organism>
<dbReference type="EMBL" id="JAVRJZ010000017">
    <property type="protein sequence ID" value="KAK2710066.1"/>
    <property type="molecule type" value="Genomic_DNA"/>
</dbReference>
<gene>
    <name evidence="2" type="ORF">QYM36_013665</name>
</gene>
<dbReference type="InterPro" id="IPR036691">
    <property type="entry name" value="Endo/exonu/phosph_ase_sf"/>
</dbReference>
<dbReference type="PANTHER" id="PTHR47027:SF20">
    <property type="entry name" value="REVERSE TRANSCRIPTASE-LIKE PROTEIN WITH RNA-DIRECTED DNA POLYMERASE DOMAIN"/>
    <property type="match status" value="1"/>
</dbReference>
<reference evidence="2" key="1">
    <citation type="submission" date="2023-07" db="EMBL/GenBank/DDBJ databases">
        <title>Chromosome-level genome assembly of Artemia franciscana.</title>
        <authorList>
            <person name="Jo E."/>
        </authorList>
    </citation>
    <scope>NUCLEOTIDE SEQUENCE</scope>
    <source>
        <tissue evidence="2">Whole body</tissue>
    </source>
</reference>
<protein>
    <recommendedName>
        <fullName evidence="1">Reverse transcriptase domain-containing protein</fullName>
    </recommendedName>
</protein>
<evidence type="ECO:0000259" key="1">
    <source>
        <dbReference type="Pfam" id="PF00078"/>
    </source>
</evidence>
<dbReference type="Proteomes" id="UP001187531">
    <property type="component" value="Unassembled WGS sequence"/>
</dbReference>
<dbReference type="AlphaFoldDB" id="A0AA88L2C2"/>
<dbReference type="Pfam" id="PF00078">
    <property type="entry name" value="RVT_1"/>
    <property type="match status" value="1"/>
</dbReference>
<name>A0AA88L2C2_ARTSF</name>
<dbReference type="PANTHER" id="PTHR47027">
    <property type="entry name" value="REVERSE TRANSCRIPTASE DOMAIN-CONTAINING PROTEIN"/>
    <property type="match status" value="1"/>
</dbReference>
<dbReference type="Gene3D" id="3.60.10.10">
    <property type="entry name" value="Endonuclease/exonuclease/phosphatase"/>
    <property type="match status" value="1"/>
</dbReference>